<proteinExistence type="predicted"/>
<keyword evidence="2" id="KW-1185">Reference proteome</keyword>
<gene>
    <name evidence="1" type="ORF">SAMN05421545_1843</name>
</gene>
<dbReference type="STRING" id="1077936.SAMN05421545_1843"/>
<organism evidence="1 2">
    <name type="scientific">Pontibacter lucknowensis</name>
    <dbReference type="NCBI Taxonomy" id="1077936"/>
    <lineage>
        <taxon>Bacteria</taxon>
        <taxon>Pseudomonadati</taxon>
        <taxon>Bacteroidota</taxon>
        <taxon>Cytophagia</taxon>
        <taxon>Cytophagales</taxon>
        <taxon>Hymenobacteraceae</taxon>
        <taxon>Pontibacter</taxon>
    </lineage>
</organism>
<accession>A0A1N6WZI4</accession>
<dbReference type="EMBL" id="FTNM01000002">
    <property type="protein sequence ID" value="SIQ95473.1"/>
    <property type="molecule type" value="Genomic_DNA"/>
</dbReference>
<name>A0A1N6WZI4_9BACT</name>
<dbReference type="Proteomes" id="UP000185924">
    <property type="component" value="Unassembled WGS sequence"/>
</dbReference>
<dbReference type="OrthoDB" id="8536728at2"/>
<evidence type="ECO:0008006" key="3">
    <source>
        <dbReference type="Google" id="ProtNLM"/>
    </source>
</evidence>
<reference evidence="2" key="1">
    <citation type="submission" date="2017-01" db="EMBL/GenBank/DDBJ databases">
        <authorList>
            <person name="Varghese N."/>
            <person name="Submissions S."/>
        </authorList>
    </citation>
    <scope>NUCLEOTIDE SEQUENCE [LARGE SCALE GENOMIC DNA]</scope>
    <source>
        <strain evidence="2">DM9</strain>
    </source>
</reference>
<dbReference type="SUPFAM" id="SSF82185">
    <property type="entry name" value="Histone H3 K4-specific methyltransferase SET7/9 N-terminal domain"/>
    <property type="match status" value="1"/>
</dbReference>
<dbReference type="AlphaFoldDB" id="A0A1N6WZI4"/>
<sequence length="178" mass="21399">MSKHTAFAEAGAMRNCLRYYRMKLCCTFFFIVFLAIPLALQAQSKPKKGIWPFKINRFDKEGRHHGRWKLYLSDNTTLLRNGRFKHGQERGKWRYYYPDGSIRKIEYHNPNSKEFLVKLFHDNGELEKQGMARVVETERVIHYYWFGTWEVYNRAGQLTHTEYYERGNEIKLDLSSRD</sequence>
<evidence type="ECO:0000313" key="2">
    <source>
        <dbReference type="Proteomes" id="UP000185924"/>
    </source>
</evidence>
<protein>
    <recommendedName>
        <fullName evidence="3">MORN repeat variant</fullName>
    </recommendedName>
</protein>
<evidence type="ECO:0000313" key="1">
    <source>
        <dbReference type="EMBL" id="SIQ95473.1"/>
    </source>
</evidence>
<dbReference type="Gene3D" id="3.90.930.1">
    <property type="match status" value="1"/>
</dbReference>